<evidence type="ECO:0000256" key="4">
    <source>
        <dbReference type="PROSITE-ProRule" id="PRU01024"/>
    </source>
</evidence>
<dbReference type="AlphaFoldDB" id="A0AAW4J6L6"/>
<dbReference type="InterPro" id="IPR029063">
    <property type="entry name" value="SAM-dependent_MTases_sf"/>
</dbReference>
<protein>
    <submittedName>
        <fullName evidence="7">23S rRNA (Uracil(1939)-C(5))-methyltransferase RlmD</fullName>
        <ecNumber evidence="7">2.1.1.190</ecNumber>
    </submittedName>
</protein>
<evidence type="ECO:0000256" key="5">
    <source>
        <dbReference type="PROSITE-ProRule" id="PRU10015"/>
    </source>
</evidence>
<dbReference type="SUPFAM" id="SSF53335">
    <property type="entry name" value="S-adenosyl-L-methionine-dependent methyltransferases"/>
    <property type="match status" value="1"/>
</dbReference>
<dbReference type="EMBL" id="JAENQP010000008">
    <property type="protein sequence ID" value="MBO3359681.1"/>
    <property type="molecule type" value="Genomic_DNA"/>
</dbReference>
<feature type="binding site" evidence="4">
    <location>
        <position position="287"/>
    </location>
    <ligand>
        <name>S-adenosyl-L-methionine</name>
        <dbReference type="ChEBI" id="CHEBI:59789"/>
    </ligand>
</feature>
<reference evidence="7" key="1">
    <citation type="submission" date="2020-12" db="EMBL/GenBank/DDBJ databases">
        <title>Comparative genomics of Clostridium perfringens reveals patterns of host-associated phylogenetic clades and virulence factors.</title>
        <authorList>
            <person name="Smith A.H."/>
            <person name="Geier R."/>
        </authorList>
    </citation>
    <scope>NUCLEOTIDE SEQUENCE</scope>
    <source>
        <strain evidence="7">CHD30677R</strain>
    </source>
</reference>
<dbReference type="FunFam" id="2.40.50.1070:FF:000003">
    <property type="entry name" value="23S rRNA (Uracil-5-)-methyltransferase RumA"/>
    <property type="match status" value="1"/>
</dbReference>
<name>A0AAW4J6L6_CLOPF</name>
<keyword evidence="2 4" id="KW-0808">Transferase</keyword>
<feature type="binding site" evidence="4">
    <location>
        <position position="385"/>
    </location>
    <ligand>
        <name>S-adenosyl-L-methionine</name>
        <dbReference type="ChEBI" id="CHEBI:59789"/>
    </ligand>
</feature>
<dbReference type="InterPro" id="IPR010280">
    <property type="entry name" value="U5_MeTrfase_fam"/>
</dbReference>
<dbReference type="CDD" id="cd02440">
    <property type="entry name" value="AdoMet_MTases"/>
    <property type="match status" value="1"/>
</dbReference>
<dbReference type="PROSITE" id="PS50926">
    <property type="entry name" value="TRAM"/>
    <property type="match status" value="1"/>
</dbReference>
<evidence type="ECO:0000256" key="2">
    <source>
        <dbReference type="ARBA" id="ARBA00022679"/>
    </source>
</evidence>
<dbReference type="GO" id="GO:0070475">
    <property type="term" value="P:rRNA base methylation"/>
    <property type="evidence" value="ECO:0007669"/>
    <property type="project" value="TreeGrafter"/>
</dbReference>
<dbReference type="PANTHER" id="PTHR11061:SF30">
    <property type="entry name" value="TRNA (URACIL(54)-C(5))-METHYLTRANSFERASE"/>
    <property type="match status" value="1"/>
</dbReference>
<feature type="binding site" evidence="4">
    <location>
        <position position="337"/>
    </location>
    <ligand>
        <name>S-adenosyl-L-methionine</name>
        <dbReference type="ChEBI" id="CHEBI:59789"/>
    </ligand>
</feature>
<dbReference type="PROSITE" id="PS01230">
    <property type="entry name" value="TRMA_1"/>
    <property type="match status" value="1"/>
</dbReference>
<dbReference type="PROSITE" id="PS51687">
    <property type="entry name" value="SAM_MT_RNA_M5U"/>
    <property type="match status" value="1"/>
</dbReference>
<dbReference type="Gene3D" id="2.40.50.1070">
    <property type="match status" value="1"/>
</dbReference>
<dbReference type="NCBIfam" id="TIGR00479">
    <property type="entry name" value="rumA"/>
    <property type="match status" value="1"/>
</dbReference>
<organism evidence="7 8">
    <name type="scientific">Clostridium perfringens</name>
    <dbReference type="NCBI Taxonomy" id="1502"/>
    <lineage>
        <taxon>Bacteria</taxon>
        <taxon>Bacillati</taxon>
        <taxon>Bacillota</taxon>
        <taxon>Clostridia</taxon>
        <taxon>Eubacteriales</taxon>
        <taxon>Clostridiaceae</taxon>
        <taxon>Clostridium</taxon>
    </lineage>
</organism>
<gene>
    <name evidence="7" type="primary">rlmD</name>
    <name evidence="7" type="ORF">JJB47_12950</name>
</gene>
<dbReference type="FunFam" id="2.40.50.140:FF:000097">
    <property type="entry name" value="23S rRNA (uracil(1939)-C(5))-methyltransferase RlmD"/>
    <property type="match status" value="1"/>
</dbReference>
<accession>A0AAW4J6L6</accession>
<dbReference type="GO" id="GO:0070041">
    <property type="term" value="F:rRNA (uridine-C5-)-methyltransferase activity"/>
    <property type="evidence" value="ECO:0007669"/>
    <property type="project" value="TreeGrafter"/>
</dbReference>
<dbReference type="Proteomes" id="UP000668068">
    <property type="component" value="Unassembled WGS sequence"/>
</dbReference>
<dbReference type="InterPro" id="IPR030390">
    <property type="entry name" value="MeTrfase_TrmA_AS"/>
</dbReference>
<evidence type="ECO:0000256" key="1">
    <source>
        <dbReference type="ARBA" id="ARBA00022603"/>
    </source>
</evidence>
<feature type="domain" description="TRAM" evidence="6">
    <location>
        <begin position="1"/>
        <end position="60"/>
    </location>
</feature>
<dbReference type="Pfam" id="PF05958">
    <property type="entry name" value="tRNA_U5-meth_tr"/>
    <property type="match status" value="1"/>
</dbReference>
<dbReference type="RefSeq" id="WP_003479002.1">
    <property type="nucleotide sequence ID" value="NZ_JAENQO010000008.1"/>
</dbReference>
<evidence type="ECO:0000256" key="3">
    <source>
        <dbReference type="ARBA" id="ARBA00022691"/>
    </source>
</evidence>
<dbReference type="Pfam" id="PF01938">
    <property type="entry name" value="TRAM"/>
    <property type="match status" value="1"/>
</dbReference>
<comment type="caution">
    <text evidence="7">The sequence shown here is derived from an EMBL/GenBank/DDBJ whole genome shotgun (WGS) entry which is preliminary data.</text>
</comment>
<keyword evidence="1 4" id="KW-0489">Methyltransferase</keyword>
<evidence type="ECO:0000259" key="6">
    <source>
        <dbReference type="PROSITE" id="PS50926"/>
    </source>
</evidence>
<feature type="active site" description="Nucleophile" evidence="4">
    <location>
        <position position="412"/>
    </location>
</feature>
<dbReference type="EC" id="2.1.1.190" evidence="7"/>
<dbReference type="InterPro" id="IPR002792">
    <property type="entry name" value="TRAM_dom"/>
</dbReference>
<feature type="binding site" evidence="4">
    <location>
        <position position="316"/>
    </location>
    <ligand>
        <name>S-adenosyl-L-methionine</name>
        <dbReference type="ChEBI" id="CHEBI:59789"/>
    </ligand>
</feature>
<evidence type="ECO:0000313" key="8">
    <source>
        <dbReference type="Proteomes" id="UP000668068"/>
    </source>
</evidence>
<keyword evidence="3 4" id="KW-0949">S-adenosyl-L-methionine</keyword>
<evidence type="ECO:0000313" key="7">
    <source>
        <dbReference type="EMBL" id="MBO3359681.1"/>
    </source>
</evidence>
<dbReference type="SUPFAM" id="SSF50249">
    <property type="entry name" value="Nucleic acid-binding proteins"/>
    <property type="match status" value="1"/>
</dbReference>
<dbReference type="Gene3D" id="2.40.50.140">
    <property type="entry name" value="Nucleic acid-binding proteins"/>
    <property type="match status" value="1"/>
</dbReference>
<sequence>MVEKNKEYIFDIISQGYEGEGIAKIDNKYPIFIEGALKGEKVKVRIVKVNKNFAYGKLMEVLEASEERVNPPCAIYKRCGGCKLQHASYKVQLDFKWDRVKDCVSKIGKLDPSIVKYPLGMENPWRYRNKVQLPIGLINGEVKIGFFAPRSHDIIDMESCLIQDEIGDKVVKLTREWIEKFNIRPYNVDGEYDEKGIVRHIMIRRGFTTNEVMVVLVTNGEKLPHKEEFVDLMVKNIPGIKSVIQNINSKKTNVILGLESKTLWGEDTISDYIGDFRFNISPLSFFQVNPTQTEVLYGKALEYANLTGNEEVFDAYCGTGTITLFLSQKAKKVYGVEIIPQAIDNAWINAKENKVENVEFFVGESEVVIPDLINKGVKADVVVVDPPRKGCDKKLLDAITNINAKKIVYVSCDPSTLGRDLAILEENGYKTLEVQPVDMFPNTSHIENVALLISK</sequence>
<dbReference type="Gene3D" id="3.40.50.150">
    <property type="entry name" value="Vaccinia Virus protein VP39"/>
    <property type="match status" value="1"/>
</dbReference>
<feature type="active site" evidence="5">
    <location>
        <position position="412"/>
    </location>
</feature>
<comment type="similarity">
    <text evidence="4">Belongs to the class I-like SAM-binding methyltransferase superfamily. RNA M5U methyltransferase family.</text>
</comment>
<dbReference type="InterPro" id="IPR012340">
    <property type="entry name" value="NA-bd_OB-fold"/>
</dbReference>
<dbReference type="PANTHER" id="PTHR11061">
    <property type="entry name" value="RNA M5U METHYLTRANSFERASE"/>
    <property type="match status" value="1"/>
</dbReference>
<proteinExistence type="inferred from homology"/>
<dbReference type="FunFam" id="3.40.50.150:FF:000009">
    <property type="entry name" value="23S rRNA (Uracil(1939)-C(5))-methyltransferase RlmD"/>
    <property type="match status" value="1"/>
</dbReference>